<gene>
    <name evidence="3" type="ORF">FGU65_02265</name>
</gene>
<dbReference type="Pfam" id="PF07895">
    <property type="entry name" value="DUF1673"/>
    <property type="match status" value="1"/>
</dbReference>
<organism evidence="3 4">
    <name type="scientific">Methanoculleus frigidifontis</name>
    <dbReference type="NCBI Taxonomy" id="2584085"/>
    <lineage>
        <taxon>Archaea</taxon>
        <taxon>Methanobacteriati</taxon>
        <taxon>Methanobacteriota</taxon>
        <taxon>Stenosarchaea group</taxon>
        <taxon>Methanomicrobia</taxon>
        <taxon>Methanomicrobiales</taxon>
        <taxon>Methanomicrobiaceae</taxon>
        <taxon>Methanoculleus</taxon>
    </lineage>
</organism>
<feature type="compositionally biased region" description="Basic and acidic residues" evidence="1">
    <location>
        <begin position="9"/>
        <end position="36"/>
    </location>
</feature>
<reference evidence="3" key="1">
    <citation type="submission" date="2019-05" db="EMBL/GenBank/DDBJ databases">
        <title>Methanoculleus sp. FWC-SCC1, a methanogenic archaeon isolated from deep marine cold seep.</title>
        <authorList>
            <person name="Chen Y.-W."/>
            <person name="Chen S.-C."/>
            <person name="Teng N.-H."/>
            <person name="Lai M.-C."/>
        </authorList>
    </citation>
    <scope>NUCLEOTIDE SEQUENCE</scope>
    <source>
        <strain evidence="3">FWC-SCC1</strain>
    </source>
</reference>
<evidence type="ECO:0000313" key="3">
    <source>
        <dbReference type="EMBL" id="MDN7023730.1"/>
    </source>
</evidence>
<keyword evidence="2" id="KW-0472">Membrane</keyword>
<feature type="region of interest" description="Disordered" evidence="1">
    <location>
        <begin position="64"/>
        <end position="88"/>
    </location>
</feature>
<keyword evidence="4" id="KW-1185">Reference proteome</keyword>
<proteinExistence type="predicted"/>
<feature type="transmembrane region" description="Helical" evidence="2">
    <location>
        <begin position="173"/>
        <end position="195"/>
    </location>
</feature>
<keyword evidence="2" id="KW-0812">Transmembrane</keyword>
<feature type="transmembrane region" description="Helical" evidence="2">
    <location>
        <begin position="99"/>
        <end position="117"/>
    </location>
</feature>
<name>A0ABT8M719_9EURY</name>
<feature type="transmembrane region" description="Helical" evidence="2">
    <location>
        <begin position="201"/>
        <end position="222"/>
    </location>
</feature>
<dbReference type="Proteomes" id="UP001168338">
    <property type="component" value="Unassembled WGS sequence"/>
</dbReference>
<feature type="region of interest" description="Disordered" evidence="1">
    <location>
        <begin position="1"/>
        <end position="36"/>
    </location>
</feature>
<dbReference type="InterPro" id="IPR012874">
    <property type="entry name" value="DUF1673_METspp"/>
</dbReference>
<dbReference type="EMBL" id="VCYH01000001">
    <property type="protein sequence ID" value="MDN7023730.1"/>
    <property type="molecule type" value="Genomic_DNA"/>
</dbReference>
<protein>
    <submittedName>
        <fullName evidence="3">DUF1673 family protein</fullName>
    </submittedName>
</protein>
<sequence>MHRASLGFCRRDGRFPDEDRRPDADGGRTLRETEGDRMTMPLTETIRAYLGWCPAARHVQASLPAHPEFRTDDVPGGPGGPDGRAATDAGWRSRYHNQVLVPAVVLSAASATALLLIEETPGYPIVSTAIAIGVGSAIGFLISYQKWFGRVAAGEFVRIRGTGRQQIVRRVRALALSMPAFFVVLIAGVVGFALYGTVGQAPAFLLGGSLICWEQYCFTLIWERQHRAVLIAERGSLYTIETAVRAEEEAV</sequence>
<accession>A0ABT8M719</accession>
<evidence type="ECO:0000313" key="4">
    <source>
        <dbReference type="Proteomes" id="UP001168338"/>
    </source>
</evidence>
<feature type="transmembrane region" description="Helical" evidence="2">
    <location>
        <begin position="123"/>
        <end position="142"/>
    </location>
</feature>
<keyword evidence="2" id="KW-1133">Transmembrane helix</keyword>
<comment type="caution">
    <text evidence="3">The sequence shown here is derived from an EMBL/GenBank/DDBJ whole genome shotgun (WGS) entry which is preliminary data.</text>
</comment>
<evidence type="ECO:0000256" key="1">
    <source>
        <dbReference type="SAM" id="MobiDB-lite"/>
    </source>
</evidence>
<evidence type="ECO:0000256" key="2">
    <source>
        <dbReference type="SAM" id="Phobius"/>
    </source>
</evidence>